<feature type="signal peptide" evidence="1">
    <location>
        <begin position="1"/>
        <end position="19"/>
    </location>
</feature>
<dbReference type="AlphaFoldDB" id="A0AAN7H1E1"/>
<evidence type="ECO:0000313" key="3">
    <source>
        <dbReference type="Proteomes" id="UP001301958"/>
    </source>
</evidence>
<reference evidence="2" key="1">
    <citation type="journal article" date="2023" name="Mol. Phylogenet. Evol.">
        <title>Genome-scale phylogeny and comparative genomics of the fungal order Sordariales.</title>
        <authorList>
            <person name="Hensen N."/>
            <person name="Bonometti L."/>
            <person name="Westerberg I."/>
            <person name="Brannstrom I.O."/>
            <person name="Guillou S."/>
            <person name="Cros-Aarteil S."/>
            <person name="Calhoun S."/>
            <person name="Haridas S."/>
            <person name="Kuo A."/>
            <person name="Mondo S."/>
            <person name="Pangilinan J."/>
            <person name="Riley R."/>
            <person name="LaButti K."/>
            <person name="Andreopoulos B."/>
            <person name="Lipzen A."/>
            <person name="Chen C."/>
            <person name="Yan M."/>
            <person name="Daum C."/>
            <person name="Ng V."/>
            <person name="Clum A."/>
            <person name="Steindorff A."/>
            <person name="Ohm R.A."/>
            <person name="Martin F."/>
            <person name="Silar P."/>
            <person name="Natvig D.O."/>
            <person name="Lalanne C."/>
            <person name="Gautier V."/>
            <person name="Ament-Velasquez S.L."/>
            <person name="Kruys A."/>
            <person name="Hutchinson M.I."/>
            <person name="Powell A.J."/>
            <person name="Barry K."/>
            <person name="Miller A.N."/>
            <person name="Grigoriev I.V."/>
            <person name="Debuchy R."/>
            <person name="Gladieux P."/>
            <person name="Hiltunen Thoren M."/>
            <person name="Johannesson H."/>
        </authorList>
    </citation>
    <scope>NUCLEOTIDE SEQUENCE</scope>
    <source>
        <strain evidence="2">CBS 990.96</strain>
    </source>
</reference>
<accession>A0AAN7H1E1</accession>
<comment type="caution">
    <text evidence="2">The sequence shown here is derived from an EMBL/GenBank/DDBJ whole genome shotgun (WGS) entry which is preliminary data.</text>
</comment>
<feature type="chain" id="PRO_5042917729" description="Secreted protein" evidence="1">
    <location>
        <begin position="20"/>
        <end position="180"/>
    </location>
</feature>
<gene>
    <name evidence="2" type="ORF">QBC38DRAFT_129351</name>
</gene>
<dbReference type="EMBL" id="MU865312">
    <property type="protein sequence ID" value="KAK4229083.1"/>
    <property type="molecule type" value="Genomic_DNA"/>
</dbReference>
<proteinExistence type="predicted"/>
<organism evidence="2 3">
    <name type="scientific">Podospora fimiseda</name>
    <dbReference type="NCBI Taxonomy" id="252190"/>
    <lineage>
        <taxon>Eukaryota</taxon>
        <taxon>Fungi</taxon>
        <taxon>Dikarya</taxon>
        <taxon>Ascomycota</taxon>
        <taxon>Pezizomycotina</taxon>
        <taxon>Sordariomycetes</taxon>
        <taxon>Sordariomycetidae</taxon>
        <taxon>Sordariales</taxon>
        <taxon>Podosporaceae</taxon>
        <taxon>Podospora</taxon>
    </lineage>
</organism>
<protein>
    <recommendedName>
        <fullName evidence="4">Secreted protein</fullName>
    </recommendedName>
</protein>
<sequence length="180" mass="20308">MSVIEMALFLLASIYISNSEDNSPESLFLLTCSPRVFVPLSRYSFPSSHWPIPPPRPSRVDWFSPPPPHYILHMQVGVIKVRGNANTHSLEAEFPDLEQNVSDGPEKREKCFVSSVVCRLGIRTNTFIAYRCRNRSSDSSCIYNPTTDNTSITAHLQVSTHAVNMKHETHKILSSVAHRN</sequence>
<evidence type="ECO:0000313" key="2">
    <source>
        <dbReference type="EMBL" id="KAK4229083.1"/>
    </source>
</evidence>
<reference evidence="2" key="2">
    <citation type="submission" date="2023-05" db="EMBL/GenBank/DDBJ databases">
        <authorList>
            <consortium name="Lawrence Berkeley National Laboratory"/>
            <person name="Steindorff A."/>
            <person name="Hensen N."/>
            <person name="Bonometti L."/>
            <person name="Westerberg I."/>
            <person name="Brannstrom I.O."/>
            <person name="Guillou S."/>
            <person name="Cros-Aarteil S."/>
            <person name="Calhoun S."/>
            <person name="Haridas S."/>
            <person name="Kuo A."/>
            <person name="Mondo S."/>
            <person name="Pangilinan J."/>
            <person name="Riley R."/>
            <person name="Labutti K."/>
            <person name="Andreopoulos B."/>
            <person name="Lipzen A."/>
            <person name="Chen C."/>
            <person name="Yanf M."/>
            <person name="Daum C."/>
            <person name="Ng V."/>
            <person name="Clum A."/>
            <person name="Ohm R."/>
            <person name="Martin F."/>
            <person name="Silar P."/>
            <person name="Natvig D."/>
            <person name="Lalanne C."/>
            <person name="Gautier V."/>
            <person name="Ament-Velasquez S.L."/>
            <person name="Kruys A."/>
            <person name="Hutchinson M.I."/>
            <person name="Powell A.J."/>
            <person name="Barry K."/>
            <person name="Miller A.N."/>
            <person name="Grigoriev I.V."/>
            <person name="Debuchy R."/>
            <person name="Gladieux P."/>
            <person name="Thoren M.H."/>
            <person name="Johannesson H."/>
        </authorList>
    </citation>
    <scope>NUCLEOTIDE SEQUENCE</scope>
    <source>
        <strain evidence="2">CBS 990.96</strain>
    </source>
</reference>
<evidence type="ECO:0000256" key="1">
    <source>
        <dbReference type="SAM" id="SignalP"/>
    </source>
</evidence>
<keyword evidence="3" id="KW-1185">Reference proteome</keyword>
<evidence type="ECO:0008006" key="4">
    <source>
        <dbReference type="Google" id="ProtNLM"/>
    </source>
</evidence>
<name>A0AAN7H1E1_9PEZI</name>
<dbReference type="Proteomes" id="UP001301958">
    <property type="component" value="Unassembled WGS sequence"/>
</dbReference>
<keyword evidence="1" id="KW-0732">Signal</keyword>